<dbReference type="GeneID" id="55813779"/>
<dbReference type="EMBL" id="MN234178">
    <property type="protein sequence ID" value="QFG09561.1"/>
    <property type="molecule type" value="Genomic_DNA"/>
</dbReference>
<keyword evidence="1" id="KW-0472">Membrane</keyword>
<evidence type="ECO:0000256" key="1">
    <source>
        <dbReference type="SAM" id="Phobius"/>
    </source>
</evidence>
<feature type="transmembrane region" description="Helical" evidence="1">
    <location>
        <begin position="16"/>
        <end position="36"/>
    </location>
</feature>
<sequence length="84" mass="8870">MTQQGEKQKEKPGTKLIAGGVVALVLGMILLVFNLMNPVSNYVSGVGMVETRGPSAGSIILIVLGLVLAAFGFCRRVLAALERR</sequence>
<name>A0A5J6TFD6_9CAUD</name>
<evidence type="ECO:0000313" key="2">
    <source>
        <dbReference type="EMBL" id="QFG09561.1"/>
    </source>
</evidence>
<feature type="transmembrane region" description="Helical" evidence="1">
    <location>
        <begin position="56"/>
        <end position="74"/>
    </location>
</feature>
<accession>A0A5J6TFD6</accession>
<protein>
    <submittedName>
        <fullName evidence="2">Membrane protein</fullName>
    </submittedName>
</protein>
<dbReference type="RefSeq" id="YP_009884420.1">
    <property type="nucleotide sequence ID" value="NC_049470.1"/>
</dbReference>
<keyword evidence="3" id="KW-1185">Reference proteome</keyword>
<dbReference type="KEGG" id="vg:55813779"/>
<keyword evidence="1" id="KW-0812">Transmembrane</keyword>
<dbReference type="Proteomes" id="UP000325735">
    <property type="component" value="Segment"/>
</dbReference>
<reference evidence="2 3" key="1">
    <citation type="submission" date="2019-07" db="EMBL/GenBank/DDBJ databases">
        <authorList>
            <person name="Stoner T.H."/>
            <person name="Garlena R.A."/>
            <person name="Russell D.A."/>
            <person name="Pope W.H."/>
            <person name="Jacobs-Sera D."/>
            <person name="Hatfull G.F."/>
        </authorList>
    </citation>
    <scope>NUCLEOTIDE SEQUENCE [LARGE SCALE GENOMIC DNA]</scope>
</reference>
<evidence type="ECO:0000313" key="3">
    <source>
        <dbReference type="Proteomes" id="UP000325735"/>
    </source>
</evidence>
<organism evidence="2 3">
    <name type="scientific">Arthrobacter phage TripleJ</name>
    <dbReference type="NCBI Taxonomy" id="2599838"/>
    <lineage>
        <taxon>Viruses</taxon>
        <taxon>Duplodnaviria</taxon>
        <taxon>Heunggongvirae</taxon>
        <taxon>Uroviricota</taxon>
        <taxon>Caudoviricetes</taxon>
        <taxon>Triplejayvirus</taxon>
        <taxon>Triplejayvirus tripleJ</taxon>
    </lineage>
</organism>
<gene>
    <name evidence="2" type="primary">17</name>
    <name evidence="2" type="ORF">PBI_TRIPLEJ_17</name>
</gene>
<keyword evidence="1" id="KW-1133">Transmembrane helix</keyword>
<proteinExistence type="predicted"/>